<feature type="domain" description="HTH luxR-type" evidence="5">
    <location>
        <begin position="123"/>
        <end position="181"/>
    </location>
</feature>
<dbReference type="CDD" id="cd06171">
    <property type="entry name" value="Sigma70_r4"/>
    <property type="match status" value="1"/>
</dbReference>
<dbReference type="Gene3D" id="1.10.1740.10">
    <property type="match status" value="1"/>
</dbReference>
<dbReference type="NCBIfam" id="TIGR02937">
    <property type="entry name" value="sigma70-ECF"/>
    <property type="match status" value="1"/>
</dbReference>
<dbReference type="InterPro" id="IPR013325">
    <property type="entry name" value="RNA_pol_sigma_r2"/>
</dbReference>
<dbReference type="InterPro" id="IPR013249">
    <property type="entry name" value="RNA_pol_sigma70_r4_t2"/>
</dbReference>
<gene>
    <name evidence="7" type="ORF">DWW18_08415</name>
    <name evidence="6" type="ORF">I6J59_08900</name>
</gene>
<keyword evidence="9" id="KW-1185">Reference proteome</keyword>
<evidence type="ECO:0000313" key="6">
    <source>
        <dbReference type="EMBL" id="QRO51690.1"/>
    </source>
</evidence>
<dbReference type="Pfam" id="PF08281">
    <property type="entry name" value="Sigma70_r4_2"/>
    <property type="match status" value="1"/>
</dbReference>
<evidence type="ECO:0000256" key="1">
    <source>
        <dbReference type="ARBA" id="ARBA00010641"/>
    </source>
</evidence>
<dbReference type="PANTHER" id="PTHR43133:SF46">
    <property type="entry name" value="RNA POLYMERASE SIGMA-70 FACTOR ECF SUBFAMILY"/>
    <property type="match status" value="1"/>
</dbReference>
<evidence type="ECO:0000256" key="4">
    <source>
        <dbReference type="ARBA" id="ARBA00023163"/>
    </source>
</evidence>
<keyword evidence="2" id="KW-0805">Transcription regulation</keyword>
<evidence type="ECO:0000256" key="3">
    <source>
        <dbReference type="ARBA" id="ARBA00023082"/>
    </source>
</evidence>
<dbReference type="InterPro" id="IPR000792">
    <property type="entry name" value="Tscrpt_reg_LuxR_C"/>
</dbReference>
<comment type="similarity">
    <text evidence="1">Belongs to the sigma-70 factor family. ECF subfamily.</text>
</comment>
<dbReference type="SUPFAM" id="SSF88946">
    <property type="entry name" value="Sigma2 domain of RNA polymerase sigma factors"/>
    <property type="match status" value="1"/>
</dbReference>
<dbReference type="InterPro" id="IPR013324">
    <property type="entry name" value="RNA_pol_sigma_r3/r4-like"/>
</dbReference>
<dbReference type="STRING" id="1121130.GCA_000519105_02233"/>
<organism evidence="7 8">
    <name type="scientific">Butyricimonas virosa</name>
    <dbReference type="NCBI Taxonomy" id="544645"/>
    <lineage>
        <taxon>Bacteria</taxon>
        <taxon>Pseudomonadati</taxon>
        <taxon>Bacteroidota</taxon>
        <taxon>Bacteroidia</taxon>
        <taxon>Bacteroidales</taxon>
        <taxon>Odoribacteraceae</taxon>
        <taxon>Butyricimonas</taxon>
    </lineage>
</organism>
<evidence type="ECO:0000313" key="8">
    <source>
        <dbReference type="Proteomes" id="UP000283589"/>
    </source>
</evidence>
<dbReference type="GO" id="GO:0006352">
    <property type="term" value="P:DNA-templated transcription initiation"/>
    <property type="evidence" value="ECO:0007669"/>
    <property type="project" value="InterPro"/>
</dbReference>
<dbReference type="Proteomes" id="UP000283589">
    <property type="component" value="Unassembled WGS sequence"/>
</dbReference>
<dbReference type="GO" id="GO:0016987">
    <property type="term" value="F:sigma factor activity"/>
    <property type="evidence" value="ECO:0007669"/>
    <property type="project" value="UniProtKB-KW"/>
</dbReference>
<proteinExistence type="inferred from homology"/>
<dbReference type="AlphaFoldDB" id="A0A412X1Z2"/>
<dbReference type="GeneID" id="93099348"/>
<reference evidence="6 9" key="2">
    <citation type="submission" date="2021-02" db="EMBL/GenBank/DDBJ databases">
        <title>FDA dAtabase for Regulatory Grade micrObial Sequences (FDA-ARGOS): Supporting development and validation of Infectious Disease Dx tests.</title>
        <authorList>
            <person name="Carlson P."/>
            <person name="Fischbach M."/>
            <person name="Hastie J."/>
            <person name="Bilen M."/>
            <person name="Cheng A."/>
            <person name="Tallon L."/>
            <person name="Sadzewicz L."/>
            <person name="Zhao X."/>
            <person name="Boylan J."/>
            <person name="Ott S."/>
            <person name="Bowen H."/>
            <person name="Vavikolanu K."/>
            <person name="Mehta A."/>
            <person name="Aluvathingal J."/>
            <person name="Nadendla S."/>
            <person name="Yan Y."/>
            <person name="Sichtig H."/>
        </authorList>
    </citation>
    <scope>NUCLEOTIDE SEQUENCE [LARGE SCALE GENOMIC DNA]</scope>
    <source>
        <strain evidence="6 9">FDAARGOS_1229</strain>
    </source>
</reference>
<dbReference type="RefSeq" id="WP_027200977.1">
    <property type="nucleotide sequence ID" value="NZ_CAJKXH010000017.1"/>
</dbReference>
<dbReference type="EMBL" id="QRZA01000008">
    <property type="protein sequence ID" value="RGV34384.1"/>
    <property type="molecule type" value="Genomic_DNA"/>
</dbReference>
<dbReference type="SMART" id="SM00421">
    <property type="entry name" value="HTH_LUXR"/>
    <property type="match status" value="1"/>
</dbReference>
<keyword evidence="4" id="KW-0804">Transcription</keyword>
<dbReference type="GO" id="GO:0003677">
    <property type="term" value="F:DNA binding"/>
    <property type="evidence" value="ECO:0007669"/>
    <property type="project" value="InterPro"/>
</dbReference>
<sequence length="186" mass="21919">MKVSEDIDVQMLNEFKQGRLEMLYRRLYPALLLYAVRYAGEQNGFLAEDCVQNAVFNAWKRRLQFESVESLKSFLYISIKNEIVSLHRKAKASERYLSQLEDEVFFQNSVIDQETQLLLYYAIRSLPERERQIFELSCIEGLKITDIAEQLNVSESTVKKTKAKALDILREKLPRELFLFFFVLKS</sequence>
<dbReference type="PANTHER" id="PTHR43133">
    <property type="entry name" value="RNA POLYMERASE ECF-TYPE SIGMA FACTO"/>
    <property type="match status" value="1"/>
</dbReference>
<accession>A0A412X1Z2</accession>
<dbReference type="InterPro" id="IPR014284">
    <property type="entry name" value="RNA_pol_sigma-70_dom"/>
</dbReference>
<dbReference type="InterPro" id="IPR007627">
    <property type="entry name" value="RNA_pol_sigma70_r2"/>
</dbReference>
<evidence type="ECO:0000256" key="2">
    <source>
        <dbReference type="ARBA" id="ARBA00023015"/>
    </source>
</evidence>
<name>A0A412X1Z2_9BACT</name>
<evidence type="ECO:0000313" key="9">
    <source>
        <dbReference type="Proteomes" id="UP000654720"/>
    </source>
</evidence>
<dbReference type="Proteomes" id="UP000654720">
    <property type="component" value="Chromosome"/>
</dbReference>
<dbReference type="EMBL" id="CP069450">
    <property type="protein sequence ID" value="QRO51690.1"/>
    <property type="molecule type" value="Genomic_DNA"/>
</dbReference>
<dbReference type="InterPro" id="IPR039425">
    <property type="entry name" value="RNA_pol_sigma-70-like"/>
</dbReference>
<dbReference type="Gene3D" id="1.10.10.10">
    <property type="entry name" value="Winged helix-like DNA-binding domain superfamily/Winged helix DNA-binding domain"/>
    <property type="match status" value="1"/>
</dbReference>
<evidence type="ECO:0000259" key="5">
    <source>
        <dbReference type="SMART" id="SM00421"/>
    </source>
</evidence>
<reference evidence="7 8" key="1">
    <citation type="submission" date="2018-08" db="EMBL/GenBank/DDBJ databases">
        <title>A genome reference for cultivated species of the human gut microbiota.</title>
        <authorList>
            <person name="Zou Y."/>
            <person name="Xue W."/>
            <person name="Luo G."/>
        </authorList>
    </citation>
    <scope>NUCLEOTIDE SEQUENCE [LARGE SCALE GENOMIC DNA]</scope>
    <source>
        <strain evidence="7 8">AF14-49</strain>
    </source>
</reference>
<dbReference type="SUPFAM" id="SSF88659">
    <property type="entry name" value="Sigma3 and sigma4 domains of RNA polymerase sigma factors"/>
    <property type="match status" value="1"/>
</dbReference>
<dbReference type="Pfam" id="PF04542">
    <property type="entry name" value="Sigma70_r2"/>
    <property type="match status" value="1"/>
</dbReference>
<evidence type="ECO:0000313" key="7">
    <source>
        <dbReference type="EMBL" id="RGV34384.1"/>
    </source>
</evidence>
<dbReference type="InterPro" id="IPR036388">
    <property type="entry name" value="WH-like_DNA-bd_sf"/>
</dbReference>
<protein>
    <submittedName>
        <fullName evidence="7">Sigma-70 family RNA polymerase sigma factor</fullName>
    </submittedName>
</protein>
<keyword evidence="3" id="KW-0731">Sigma factor</keyword>